<dbReference type="InterPro" id="IPR036249">
    <property type="entry name" value="Thioredoxin-like_sf"/>
</dbReference>
<feature type="transmembrane region" description="Helical" evidence="6">
    <location>
        <begin position="536"/>
        <end position="556"/>
    </location>
</feature>
<feature type="transmembrane region" description="Helical" evidence="6">
    <location>
        <begin position="287"/>
        <end position="311"/>
    </location>
</feature>
<comment type="subcellular location">
    <subcellularLocation>
        <location evidence="1">Membrane</location>
        <topology evidence="1">Multi-pass membrane protein</topology>
    </subcellularLocation>
</comment>
<dbReference type="EMBL" id="FQUV01000002">
    <property type="protein sequence ID" value="SHE64520.1"/>
    <property type="molecule type" value="Genomic_DNA"/>
</dbReference>
<dbReference type="Pfam" id="PF02683">
    <property type="entry name" value="DsbD_TM"/>
    <property type="match status" value="1"/>
</dbReference>
<feature type="domain" description="Cytochrome C biogenesis protein transmembrane" evidence="8">
    <location>
        <begin position="288"/>
        <end position="504"/>
    </location>
</feature>
<dbReference type="SUPFAM" id="SSF52833">
    <property type="entry name" value="Thioredoxin-like"/>
    <property type="match status" value="1"/>
</dbReference>
<dbReference type="GO" id="GO:0015035">
    <property type="term" value="F:protein-disulfide reductase activity"/>
    <property type="evidence" value="ECO:0007669"/>
    <property type="project" value="TreeGrafter"/>
</dbReference>
<keyword evidence="3" id="KW-0201">Cytochrome c-type biogenesis</keyword>
<dbReference type="STRING" id="1486859.SAMN05444273_102141"/>
<feature type="transmembrane region" description="Helical" evidence="6">
    <location>
        <begin position="416"/>
        <end position="443"/>
    </location>
</feature>
<dbReference type="RefSeq" id="WP_073140893.1">
    <property type="nucleotide sequence ID" value="NZ_FQUV01000002.1"/>
</dbReference>
<dbReference type="InterPro" id="IPR003834">
    <property type="entry name" value="Cyt_c_assmbl_TM_dom"/>
</dbReference>
<dbReference type="AlphaFoldDB" id="A0A1M4V6I5"/>
<evidence type="ECO:0000313" key="10">
    <source>
        <dbReference type="EMBL" id="SHE64520.1"/>
    </source>
</evidence>
<feature type="domain" description="Thiol:disulfide interchange protein DsbD N-terminal" evidence="9">
    <location>
        <begin position="34"/>
        <end position="151"/>
    </location>
</feature>
<feature type="transmembrane region" description="Helical" evidence="6">
    <location>
        <begin position="483"/>
        <end position="503"/>
    </location>
</feature>
<evidence type="ECO:0000256" key="2">
    <source>
        <dbReference type="ARBA" id="ARBA00022692"/>
    </source>
</evidence>
<proteinExistence type="predicted"/>
<evidence type="ECO:0000256" key="4">
    <source>
        <dbReference type="ARBA" id="ARBA00022989"/>
    </source>
</evidence>
<keyword evidence="4 6" id="KW-1133">Transmembrane helix</keyword>
<feature type="chain" id="PRO_5009907843" evidence="7">
    <location>
        <begin position="22"/>
        <end position="681"/>
    </location>
</feature>
<dbReference type="Pfam" id="PF11412">
    <property type="entry name" value="DsbD_N"/>
    <property type="match status" value="1"/>
</dbReference>
<keyword evidence="11" id="KW-1185">Reference proteome</keyword>
<dbReference type="GO" id="GO:0045454">
    <property type="term" value="P:cell redox homeostasis"/>
    <property type="evidence" value="ECO:0007669"/>
    <property type="project" value="TreeGrafter"/>
</dbReference>
<keyword evidence="7" id="KW-0732">Signal</keyword>
<dbReference type="CDD" id="cd02953">
    <property type="entry name" value="DsbDgamma"/>
    <property type="match status" value="1"/>
</dbReference>
<dbReference type="GO" id="GO:0016020">
    <property type="term" value="C:membrane"/>
    <property type="evidence" value="ECO:0007669"/>
    <property type="project" value="UniProtKB-SubCell"/>
</dbReference>
<sequence length="681" mass="71113">MRILASLILIWLSAALTPALAASSLAYQSDQLTARLITAENAVTPNAGTISAALQIELADGWKTYWEAPGAVGYPPELDWAGSSNVAGAELLFPAPTRFEAFEIENYGYAKKVTFPIQLMLEEAGGAVVVNMSANVLVCAELCIPETFDLSLTLLRGDGGIDADAAAEIARAAALVPASLDDAGMGNARFWVSPDQSELQVAVDSDEAFGSDLQVFANMGLDAAFGAPVFDVSGDRTSVVAILPILTAPPTIEPFEITLTDGRRAASFIAQTPSDQPLLSGGSTASLWSIALIALLGGLILNIMPCVLPVLSIKFASALKSSDQSAGRIRTGFLVSALGVLAFMWALAAVLLTIRAGGGQIGWGVQFQNPVFLGIMITLISVFAANMAGLFEITLPQRLNTSMARLEHGPGLLGDFATGALAAVLATPCSAPFLGTAVTFALAGSGFEAMVIFTALGLGLATPYIAVALRPSLVQALPKPGPWMVRVKWVMAALLALTVIWLASVMALVAGWGVVLALLSLLAAALLAMKTPRLKPFGGLIPALFVVAAVMVPVVLRPAPQAIAQSADWAAFDETTIEEHVAKGEVVFVDITASWCLTCKANKARVLDRDPVASLLTSDGVTAMRGDWTQPDPAILAYLQENGRFGIPFNIVYGPDAPKGIALPEFLSTDAVMEALAAARL</sequence>
<dbReference type="PANTHER" id="PTHR32234">
    <property type="entry name" value="THIOL:DISULFIDE INTERCHANGE PROTEIN DSBD"/>
    <property type="match status" value="1"/>
</dbReference>
<evidence type="ECO:0000256" key="3">
    <source>
        <dbReference type="ARBA" id="ARBA00022748"/>
    </source>
</evidence>
<reference evidence="11" key="1">
    <citation type="submission" date="2016-11" db="EMBL/GenBank/DDBJ databases">
        <authorList>
            <person name="Varghese N."/>
            <person name="Submissions S."/>
        </authorList>
    </citation>
    <scope>NUCLEOTIDE SEQUENCE [LARGE SCALE GENOMIC DNA]</scope>
    <source>
        <strain evidence="11">DSM 100566</strain>
    </source>
</reference>
<feature type="transmembrane region" description="Helical" evidence="6">
    <location>
        <begin position="509"/>
        <end position="529"/>
    </location>
</feature>
<evidence type="ECO:0000259" key="8">
    <source>
        <dbReference type="Pfam" id="PF02683"/>
    </source>
</evidence>
<feature type="transmembrane region" description="Helical" evidence="6">
    <location>
        <begin position="332"/>
        <end position="352"/>
    </location>
</feature>
<dbReference type="InterPro" id="IPR028250">
    <property type="entry name" value="DsbDN"/>
</dbReference>
<evidence type="ECO:0000313" key="11">
    <source>
        <dbReference type="Proteomes" id="UP000184144"/>
    </source>
</evidence>
<keyword evidence="2 6" id="KW-0812">Transmembrane</keyword>
<evidence type="ECO:0000256" key="5">
    <source>
        <dbReference type="ARBA" id="ARBA00023136"/>
    </source>
</evidence>
<dbReference type="Gene3D" id="3.40.30.10">
    <property type="entry name" value="Glutaredoxin"/>
    <property type="match status" value="1"/>
</dbReference>
<gene>
    <name evidence="10" type="ORF">SAMN05444273_102141</name>
</gene>
<dbReference type="OrthoDB" id="9811036at2"/>
<accession>A0A1M4V6I5</accession>
<dbReference type="PANTHER" id="PTHR32234:SF3">
    <property type="entry name" value="SUPPRESSION OF COPPER SENSITIVITY PROTEIN"/>
    <property type="match status" value="1"/>
</dbReference>
<dbReference type="Pfam" id="PF13899">
    <property type="entry name" value="Thioredoxin_7"/>
    <property type="match status" value="1"/>
</dbReference>
<evidence type="ECO:0000256" key="6">
    <source>
        <dbReference type="SAM" id="Phobius"/>
    </source>
</evidence>
<evidence type="ECO:0000256" key="1">
    <source>
        <dbReference type="ARBA" id="ARBA00004141"/>
    </source>
</evidence>
<feature type="signal peptide" evidence="7">
    <location>
        <begin position="1"/>
        <end position="21"/>
    </location>
</feature>
<name>A0A1M4V6I5_9RHOB</name>
<dbReference type="GO" id="GO:0017004">
    <property type="term" value="P:cytochrome complex assembly"/>
    <property type="evidence" value="ECO:0007669"/>
    <property type="project" value="UniProtKB-KW"/>
</dbReference>
<dbReference type="Proteomes" id="UP000184144">
    <property type="component" value="Unassembled WGS sequence"/>
</dbReference>
<feature type="transmembrane region" description="Helical" evidence="6">
    <location>
        <begin position="449"/>
        <end position="471"/>
    </location>
</feature>
<feature type="transmembrane region" description="Helical" evidence="6">
    <location>
        <begin position="372"/>
        <end position="395"/>
    </location>
</feature>
<evidence type="ECO:0000256" key="7">
    <source>
        <dbReference type="SAM" id="SignalP"/>
    </source>
</evidence>
<dbReference type="InterPro" id="IPR035671">
    <property type="entry name" value="DsbD_gamma"/>
</dbReference>
<protein>
    <submittedName>
        <fullName evidence="10">Suppressor for copper-sensitivity B</fullName>
    </submittedName>
</protein>
<keyword evidence="5 6" id="KW-0472">Membrane</keyword>
<evidence type="ECO:0000259" key="9">
    <source>
        <dbReference type="Pfam" id="PF11412"/>
    </source>
</evidence>
<organism evidence="10 11">
    <name type="scientific">Litoreibacter ascidiaceicola</name>
    <dbReference type="NCBI Taxonomy" id="1486859"/>
    <lineage>
        <taxon>Bacteria</taxon>
        <taxon>Pseudomonadati</taxon>
        <taxon>Pseudomonadota</taxon>
        <taxon>Alphaproteobacteria</taxon>
        <taxon>Rhodobacterales</taxon>
        <taxon>Roseobacteraceae</taxon>
        <taxon>Litoreibacter</taxon>
    </lineage>
</organism>